<dbReference type="Gene3D" id="3.30.70.3290">
    <property type="match status" value="1"/>
</dbReference>
<feature type="region of interest" description="N-terminal hotdog fold" evidence="5">
    <location>
        <begin position="72"/>
        <end position="200"/>
    </location>
</feature>
<keyword evidence="3" id="KW-0808">Transferase</keyword>
<dbReference type="InterPro" id="IPR013968">
    <property type="entry name" value="PKS_KR"/>
</dbReference>
<accession>A0ABP9CC28</accession>
<dbReference type="Gene3D" id="1.10.1200.10">
    <property type="entry name" value="ACP-like"/>
    <property type="match status" value="1"/>
</dbReference>
<keyword evidence="2" id="KW-0597">Phosphoprotein</keyword>
<dbReference type="Pfam" id="PF08659">
    <property type="entry name" value="KR"/>
    <property type="match status" value="1"/>
</dbReference>
<evidence type="ECO:0000259" key="7">
    <source>
        <dbReference type="PROSITE" id="PS52019"/>
    </source>
</evidence>
<dbReference type="Pfam" id="PF22953">
    <property type="entry name" value="SpnB_Rossmann"/>
    <property type="match status" value="1"/>
</dbReference>
<name>A0ABP9CC28_9ACTN</name>
<feature type="region of interest" description="C-terminal hotdog fold" evidence="5">
    <location>
        <begin position="218"/>
        <end position="357"/>
    </location>
</feature>
<dbReference type="SMART" id="SM01294">
    <property type="entry name" value="PKS_PP_betabranch"/>
    <property type="match status" value="1"/>
</dbReference>
<dbReference type="InterPro" id="IPR042104">
    <property type="entry name" value="PKS_dehydratase_sf"/>
</dbReference>
<dbReference type="CDD" id="cd08956">
    <property type="entry name" value="KR_3_FAS_SDR_x"/>
    <property type="match status" value="1"/>
</dbReference>
<dbReference type="InterPro" id="IPR049900">
    <property type="entry name" value="PKS_mFAS_DH"/>
</dbReference>
<dbReference type="PROSITE" id="PS50075">
    <property type="entry name" value="CARRIER"/>
    <property type="match status" value="1"/>
</dbReference>
<keyword evidence="9" id="KW-1185">Reference proteome</keyword>
<dbReference type="Pfam" id="PF00550">
    <property type="entry name" value="PP-binding"/>
    <property type="match status" value="1"/>
</dbReference>
<dbReference type="InterPro" id="IPR055123">
    <property type="entry name" value="SpnB-like_Rossmann"/>
</dbReference>
<dbReference type="PROSITE" id="PS52019">
    <property type="entry name" value="PKS_MFAS_DH"/>
    <property type="match status" value="1"/>
</dbReference>
<dbReference type="Proteomes" id="UP001501265">
    <property type="component" value="Unassembled WGS sequence"/>
</dbReference>
<keyword evidence="4" id="KW-0511">Multifunctional enzyme</keyword>
<evidence type="ECO:0000256" key="2">
    <source>
        <dbReference type="ARBA" id="ARBA00022553"/>
    </source>
</evidence>
<evidence type="ECO:0000313" key="9">
    <source>
        <dbReference type="Proteomes" id="UP001501265"/>
    </source>
</evidence>
<dbReference type="SMART" id="SM00822">
    <property type="entry name" value="PKS_KR"/>
    <property type="match status" value="1"/>
</dbReference>
<comment type="caution">
    <text evidence="8">The sequence shown here is derived from an EMBL/GenBank/DDBJ whole genome shotgun (WGS) entry which is preliminary data.</text>
</comment>
<dbReference type="SUPFAM" id="SSF47336">
    <property type="entry name" value="ACP-like"/>
    <property type="match status" value="1"/>
</dbReference>
<protein>
    <recommendedName>
        <fullName evidence="10">Carrier domain-containing protein</fullName>
    </recommendedName>
</protein>
<dbReference type="PROSITE" id="PS00012">
    <property type="entry name" value="PHOSPHOPANTETHEINE"/>
    <property type="match status" value="1"/>
</dbReference>
<dbReference type="SUPFAM" id="SSF51735">
    <property type="entry name" value="NAD(P)-binding Rossmann-fold domains"/>
    <property type="match status" value="2"/>
</dbReference>
<dbReference type="InterPro" id="IPR036291">
    <property type="entry name" value="NAD(P)-bd_dom_sf"/>
</dbReference>
<organism evidence="8 9">
    <name type="scientific">Streptomyces ziwulingensis</name>
    <dbReference type="NCBI Taxonomy" id="1045501"/>
    <lineage>
        <taxon>Bacteria</taxon>
        <taxon>Bacillati</taxon>
        <taxon>Actinomycetota</taxon>
        <taxon>Actinomycetes</taxon>
        <taxon>Kitasatosporales</taxon>
        <taxon>Streptomycetaceae</taxon>
        <taxon>Streptomyces</taxon>
    </lineage>
</organism>
<dbReference type="EMBL" id="BAABIG010000042">
    <property type="protein sequence ID" value="GAA4807824.1"/>
    <property type="molecule type" value="Genomic_DNA"/>
</dbReference>
<dbReference type="InterPro" id="IPR006162">
    <property type="entry name" value="Ppantetheine_attach_site"/>
</dbReference>
<sequence length="983" mass="102093">MRDERGEAQTLLLSVAELFVRGAKVDWAAVLPEGATNAHVDLPTYAFDHRHYWLRTAPATDAAALGQSTANHPLLGAVVPLPQSDGLVFTSRLSLRTHPWLADHTVGGAFAVPGAGLVELAVRAGDEVGRSAVEELVIDTPLIVPEQGGVRVQITVEAPDAEGRRPLAVHSVREDAVGEIGAAGWTRHATGSLGDTGTAPTVTATDAFDFTAWPPPGAQAEDLTGVDERLLRHGYEYGPAFQGLRAVWRRGDELFAEVTLPDGQRDAAARFGIHPALLETALQPALLDASATDDTQVWQPLEWSRLMLHAEGATTLRVRLARSASGALAVQAADEAGGPVVTAEAVTLRPVPAEQLSNAPATGADDALFRVEWSQLPSVPGALRVPEPGSGVAAGVRTVEARTGGDDDTPVVLVGRVLAAVQEWLADEDAEDGRLVVLTRGAVPAGGEQEVTDPGGAAVWGLVRAAQAENPDRIVLVDTDTDADADAGIGTGVTMDRAALDAVLATGEPQVALRGGALYVPRLARLAPAGSAEPVLDPEGTVLITGGTGTLGAEVARHLVERHGVRRLVLAGRRGPDAEGAAGLVTELEERGAAVSVVACDVTDRDAVAALLAAVPDAHPLTGVVHAARVFDAGMIGEMDQDRLARVFAPKVTAVRHLDELTRELAPNLAAFIMLSSASSVFLGAGTGGYAAANAWLDAVAHRRRAAGLPAVSLAWGPWEAATGQDPATGEAVPNRTARRGGVVPLTPAEGMELLDAALPTGEALVVPVRLDLRALRADAALGAGVAPLLRGLVRAGRRAARTGAGDSGGLARKLATLSPAERDALLLGLVQGQVATVLGHTGADQVRAETAFKDAGFDSLTSVELRNRLREATGLNLPATAVFDYPSPLALARYLHDRLAPGDGQDTPATHPLLAELSKLEALLADTVADEAGRAQVGTRLQGLLTTWSTAAVTEQDAEANEDFESASDDELFELIDTEFGH</sequence>
<gene>
    <name evidence="8" type="ORF">GCM10023220_42660</name>
</gene>
<dbReference type="PANTHER" id="PTHR43775">
    <property type="entry name" value="FATTY ACID SYNTHASE"/>
    <property type="match status" value="1"/>
</dbReference>
<proteinExistence type="predicted"/>
<evidence type="ECO:0000256" key="4">
    <source>
        <dbReference type="ARBA" id="ARBA00023268"/>
    </source>
</evidence>
<evidence type="ECO:0000256" key="3">
    <source>
        <dbReference type="ARBA" id="ARBA00022679"/>
    </source>
</evidence>
<keyword evidence="1" id="KW-0596">Phosphopantetheine</keyword>
<evidence type="ECO:0000256" key="1">
    <source>
        <dbReference type="ARBA" id="ARBA00022450"/>
    </source>
</evidence>
<dbReference type="Pfam" id="PF14765">
    <property type="entry name" value="PS-DH"/>
    <property type="match status" value="1"/>
</dbReference>
<dbReference type="Gene3D" id="3.10.129.110">
    <property type="entry name" value="Polyketide synthase dehydratase"/>
    <property type="match status" value="1"/>
</dbReference>
<dbReference type="InterPro" id="IPR049552">
    <property type="entry name" value="PKS_DH_N"/>
</dbReference>
<dbReference type="InterPro" id="IPR020806">
    <property type="entry name" value="PKS_PP-bd"/>
</dbReference>
<evidence type="ECO:0000256" key="5">
    <source>
        <dbReference type="PROSITE-ProRule" id="PRU01363"/>
    </source>
</evidence>
<dbReference type="InterPro" id="IPR057326">
    <property type="entry name" value="KR_dom"/>
</dbReference>
<dbReference type="InterPro" id="IPR049551">
    <property type="entry name" value="PKS_DH_C"/>
</dbReference>
<dbReference type="InterPro" id="IPR050091">
    <property type="entry name" value="PKS_NRPS_Biosynth_Enz"/>
</dbReference>
<evidence type="ECO:0000259" key="6">
    <source>
        <dbReference type="PROSITE" id="PS50075"/>
    </source>
</evidence>
<dbReference type="InterPro" id="IPR009081">
    <property type="entry name" value="PP-bd_ACP"/>
</dbReference>
<dbReference type="InterPro" id="IPR036736">
    <property type="entry name" value="ACP-like_sf"/>
</dbReference>
<dbReference type="Gene3D" id="3.40.50.720">
    <property type="entry name" value="NAD(P)-binding Rossmann-like Domain"/>
    <property type="match status" value="1"/>
</dbReference>
<dbReference type="Pfam" id="PF21089">
    <property type="entry name" value="PKS_DH_N"/>
    <property type="match status" value="1"/>
</dbReference>
<evidence type="ECO:0008006" key="10">
    <source>
        <dbReference type="Google" id="ProtNLM"/>
    </source>
</evidence>
<feature type="domain" description="PKS/mFAS DH" evidence="7">
    <location>
        <begin position="72"/>
        <end position="357"/>
    </location>
</feature>
<comment type="caution">
    <text evidence="5">Lacks conserved residue(s) required for the propagation of feature annotation.</text>
</comment>
<dbReference type="SMART" id="SM00826">
    <property type="entry name" value="PKS_DH"/>
    <property type="match status" value="1"/>
</dbReference>
<reference evidence="9" key="1">
    <citation type="journal article" date="2019" name="Int. J. Syst. Evol. Microbiol.">
        <title>The Global Catalogue of Microorganisms (GCM) 10K type strain sequencing project: providing services to taxonomists for standard genome sequencing and annotation.</title>
        <authorList>
            <consortium name="The Broad Institute Genomics Platform"/>
            <consortium name="The Broad Institute Genome Sequencing Center for Infectious Disease"/>
            <person name="Wu L."/>
            <person name="Ma J."/>
        </authorList>
    </citation>
    <scope>NUCLEOTIDE SEQUENCE [LARGE SCALE GENOMIC DNA]</scope>
    <source>
        <strain evidence="9">JCM 18081</strain>
    </source>
</reference>
<dbReference type="PANTHER" id="PTHR43775:SF51">
    <property type="entry name" value="INACTIVE PHENOLPHTHIOCEROL SYNTHESIS POLYKETIDE SYNTHASE TYPE I PKS1-RELATED"/>
    <property type="match status" value="1"/>
</dbReference>
<dbReference type="InterPro" id="IPR020807">
    <property type="entry name" value="PKS_DH"/>
</dbReference>
<evidence type="ECO:0000313" key="8">
    <source>
        <dbReference type="EMBL" id="GAA4807824.1"/>
    </source>
</evidence>
<feature type="domain" description="Carrier" evidence="6">
    <location>
        <begin position="825"/>
        <end position="900"/>
    </location>
</feature>
<dbReference type="SMART" id="SM00823">
    <property type="entry name" value="PKS_PP"/>
    <property type="match status" value="1"/>
</dbReference>